<sequence length="81" mass="9199">MIFSAVTVHAGRIYEGKEAVPYSRPYMVLLDRATTNNLKCKNCAGFLVREDFVMTAAHCNGRSVMSAYLVREYQGQIYEEI</sequence>
<keyword evidence="2" id="KW-0865">Zymogen</keyword>
<evidence type="ECO:0000313" key="5">
    <source>
        <dbReference type="Ensembl" id="ENSHHUP00000005415.1"/>
    </source>
</evidence>
<dbReference type="SUPFAM" id="SSF50494">
    <property type="entry name" value="Trypsin-like serine proteases"/>
    <property type="match status" value="1"/>
</dbReference>
<keyword evidence="6" id="KW-1185">Reference proteome</keyword>
<evidence type="ECO:0000256" key="2">
    <source>
        <dbReference type="ARBA" id="ARBA00023145"/>
    </source>
</evidence>
<keyword evidence="3" id="KW-1015">Disulfide bond</keyword>
<reference evidence="5" key="2">
    <citation type="submission" date="2025-08" db="UniProtKB">
        <authorList>
            <consortium name="Ensembl"/>
        </authorList>
    </citation>
    <scope>IDENTIFICATION</scope>
</reference>
<proteinExistence type="predicted"/>
<dbReference type="GO" id="GO:0006508">
    <property type="term" value="P:proteolysis"/>
    <property type="evidence" value="ECO:0007669"/>
    <property type="project" value="InterPro"/>
</dbReference>
<evidence type="ECO:0000256" key="3">
    <source>
        <dbReference type="ARBA" id="ARBA00023157"/>
    </source>
</evidence>
<protein>
    <recommendedName>
        <fullName evidence="4">Peptidase S1 domain-containing protein</fullName>
    </recommendedName>
</protein>
<dbReference type="Pfam" id="PF00089">
    <property type="entry name" value="Trypsin"/>
    <property type="match status" value="1"/>
</dbReference>
<evidence type="ECO:0000313" key="6">
    <source>
        <dbReference type="Proteomes" id="UP000314982"/>
    </source>
</evidence>
<evidence type="ECO:0000259" key="4">
    <source>
        <dbReference type="Pfam" id="PF00089"/>
    </source>
</evidence>
<dbReference type="InterPro" id="IPR009003">
    <property type="entry name" value="Peptidase_S1_PA"/>
</dbReference>
<dbReference type="AlphaFoldDB" id="A0A4W5K4M8"/>
<dbReference type="InterPro" id="IPR043504">
    <property type="entry name" value="Peptidase_S1_PA_chymotrypsin"/>
</dbReference>
<dbReference type="PANTHER" id="PTHR24271">
    <property type="entry name" value="KALLIKREIN-RELATED"/>
    <property type="match status" value="1"/>
</dbReference>
<name>A0A4W5K4M8_9TELE</name>
<dbReference type="Ensembl" id="ENSHHUT00000005592.1">
    <property type="protein sequence ID" value="ENSHHUP00000005415.1"/>
    <property type="gene ID" value="ENSHHUG00000003356.1"/>
</dbReference>
<keyword evidence="1" id="KW-0732">Signal</keyword>
<dbReference type="Proteomes" id="UP000314982">
    <property type="component" value="Unassembled WGS sequence"/>
</dbReference>
<dbReference type="GeneTree" id="ENSGT00940000178278"/>
<reference evidence="6" key="1">
    <citation type="submission" date="2018-06" db="EMBL/GenBank/DDBJ databases">
        <title>Genome assembly of Danube salmon.</title>
        <authorList>
            <person name="Macqueen D.J."/>
            <person name="Gundappa M.K."/>
        </authorList>
    </citation>
    <scope>NUCLEOTIDE SEQUENCE [LARGE SCALE GENOMIC DNA]</scope>
</reference>
<dbReference type="InterPro" id="IPR001254">
    <property type="entry name" value="Trypsin_dom"/>
</dbReference>
<organism evidence="5 6">
    <name type="scientific">Hucho hucho</name>
    <name type="common">huchen</name>
    <dbReference type="NCBI Taxonomy" id="62062"/>
    <lineage>
        <taxon>Eukaryota</taxon>
        <taxon>Metazoa</taxon>
        <taxon>Chordata</taxon>
        <taxon>Craniata</taxon>
        <taxon>Vertebrata</taxon>
        <taxon>Euteleostomi</taxon>
        <taxon>Actinopterygii</taxon>
        <taxon>Neopterygii</taxon>
        <taxon>Teleostei</taxon>
        <taxon>Protacanthopterygii</taxon>
        <taxon>Salmoniformes</taxon>
        <taxon>Salmonidae</taxon>
        <taxon>Salmoninae</taxon>
        <taxon>Hucho</taxon>
    </lineage>
</organism>
<dbReference type="PANTHER" id="PTHR24271:SF81">
    <property type="entry name" value="GRANZYME B"/>
    <property type="match status" value="1"/>
</dbReference>
<accession>A0A4W5K4M8</accession>
<dbReference type="Gene3D" id="2.40.10.10">
    <property type="entry name" value="Trypsin-like serine proteases"/>
    <property type="match status" value="1"/>
</dbReference>
<dbReference type="STRING" id="62062.ENSHHUP00000005415"/>
<evidence type="ECO:0000256" key="1">
    <source>
        <dbReference type="ARBA" id="ARBA00022729"/>
    </source>
</evidence>
<dbReference type="GO" id="GO:0004252">
    <property type="term" value="F:serine-type endopeptidase activity"/>
    <property type="evidence" value="ECO:0007669"/>
    <property type="project" value="InterPro"/>
</dbReference>
<feature type="domain" description="Peptidase S1" evidence="4">
    <location>
        <begin position="13"/>
        <end position="62"/>
    </location>
</feature>
<reference evidence="5" key="3">
    <citation type="submission" date="2025-09" db="UniProtKB">
        <authorList>
            <consortium name="Ensembl"/>
        </authorList>
    </citation>
    <scope>IDENTIFICATION</scope>
</reference>